<feature type="transmembrane region" description="Helical" evidence="1">
    <location>
        <begin position="115"/>
        <end position="132"/>
    </location>
</feature>
<evidence type="ECO:0000313" key="3">
    <source>
        <dbReference type="Proteomes" id="UP000037146"/>
    </source>
</evidence>
<dbReference type="STRING" id="1679170.AC625_02910"/>
<feature type="transmembrane region" description="Helical" evidence="1">
    <location>
        <begin position="144"/>
        <end position="167"/>
    </location>
</feature>
<comment type="caution">
    <text evidence="2">The sequence shown here is derived from an EMBL/GenBank/DDBJ whole genome shotgun (WGS) entry which is preliminary data.</text>
</comment>
<dbReference type="CDD" id="cd21416">
    <property type="entry name" value="HDC_protein"/>
    <property type="match status" value="1"/>
</dbReference>
<feature type="transmembrane region" description="Helical" evidence="1">
    <location>
        <begin position="225"/>
        <end position="252"/>
    </location>
</feature>
<name>A0A0K9H0Y8_9BACI</name>
<feature type="transmembrane region" description="Helical" evidence="1">
    <location>
        <begin position="26"/>
        <end position="43"/>
    </location>
</feature>
<keyword evidence="3" id="KW-1185">Reference proteome</keyword>
<feature type="transmembrane region" description="Helical" evidence="1">
    <location>
        <begin position="297"/>
        <end position="322"/>
    </location>
</feature>
<proteinExistence type="predicted"/>
<keyword evidence="1" id="KW-0812">Transmembrane</keyword>
<protein>
    <submittedName>
        <fullName evidence="2">Membrane protein</fullName>
    </submittedName>
</protein>
<dbReference type="EMBL" id="LFZW01000001">
    <property type="protein sequence ID" value="KMY52202.1"/>
    <property type="molecule type" value="Genomic_DNA"/>
</dbReference>
<dbReference type="Proteomes" id="UP000037146">
    <property type="component" value="Unassembled WGS sequence"/>
</dbReference>
<dbReference type="PATRIC" id="fig|1679170.3.peg.594"/>
<reference evidence="3" key="1">
    <citation type="submission" date="2015-07" db="EMBL/GenBank/DDBJ databases">
        <title>Genome sequencing project for genomic taxonomy and phylogenomics of Bacillus-like bacteria.</title>
        <authorList>
            <person name="Liu B."/>
            <person name="Wang J."/>
            <person name="Zhu Y."/>
            <person name="Liu G."/>
            <person name="Chen Q."/>
            <person name="Chen Z."/>
            <person name="Lan J."/>
            <person name="Che J."/>
            <person name="Ge C."/>
            <person name="Shi H."/>
            <person name="Pan Z."/>
            <person name="Liu X."/>
        </authorList>
    </citation>
    <scope>NUCLEOTIDE SEQUENCE [LARGE SCALE GENOMIC DNA]</scope>
    <source>
        <strain evidence="3">FJAT-27997</strain>
    </source>
</reference>
<keyword evidence="1" id="KW-1133">Transmembrane helix</keyword>
<evidence type="ECO:0000256" key="1">
    <source>
        <dbReference type="SAM" id="Phobius"/>
    </source>
</evidence>
<dbReference type="AlphaFoldDB" id="A0A0K9H0Y8"/>
<feature type="transmembrane region" description="Helical" evidence="1">
    <location>
        <begin position="267"/>
        <end position="285"/>
    </location>
</feature>
<evidence type="ECO:0000313" key="2">
    <source>
        <dbReference type="EMBL" id="KMY52202.1"/>
    </source>
</evidence>
<dbReference type="OrthoDB" id="3243277at2"/>
<gene>
    <name evidence="2" type="ORF">AC625_02910</name>
</gene>
<feature type="transmembrane region" description="Helical" evidence="1">
    <location>
        <begin position="372"/>
        <end position="394"/>
    </location>
</feature>
<feature type="transmembrane region" description="Helical" evidence="1">
    <location>
        <begin position="328"/>
        <end position="351"/>
    </location>
</feature>
<organism evidence="2 3">
    <name type="scientific">Peribacillus loiseleuriae</name>
    <dbReference type="NCBI Taxonomy" id="1679170"/>
    <lineage>
        <taxon>Bacteria</taxon>
        <taxon>Bacillati</taxon>
        <taxon>Bacillota</taxon>
        <taxon>Bacilli</taxon>
        <taxon>Bacillales</taxon>
        <taxon>Bacillaceae</taxon>
        <taxon>Peribacillus</taxon>
    </lineage>
</organism>
<keyword evidence="1" id="KW-0472">Membrane</keyword>
<dbReference type="InterPro" id="IPR049576">
    <property type="entry name" value="HDC-like"/>
</dbReference>
<accession>A0A0K9H0Y8</accession>
<feature type="transmembrane region" description="Helical" evidence="1">
    <location>
        <begin position="89"/>
        <end position="110"/>
    </location>
</feature>
<feature type="transmembrane region" description="Helical" evidence="1">
    <location>
        <begin position="50"/>
        <end position="69"/>
    </location>
</feature>
<dbReference type="RefSeq" id="WP_049683564.1">
    <property type="nucleotide sequence ID" value="NZ_LFZW01000001.1"/>
</dbReference>
<sequence length="395" mass="43299">MPQMLALVILVLILYIGDVVAVRTKAWVPSVFVCAVLFLIGYWTFFPTDIVAVAGVPPVVATMMMYLLITNMGTLLSLQELKNQWKTIVIALSGVLGIIAILFTIGTLIFDFKTVVVAIPPLVGGIVSALIMSEGAKEAGLASLSVFAIVIYVMQGFAGYPITSIVLKKEGKRLLEKYRSGELTIKDAKNGVEVEKEQELKLFKYLPEKYNTEYFKFFRLAVVGYLAYLVSTLLAPFVTVNALVLCLLFGIIAKSVGFLEKQPLQKANGFGFSIMALMLFIFDGLQKATPSMMLEILYPLIVCIILAVIGMYIFSFIIGKILKVSKEMAFAVSLTALYGFPADYIITNEVIKSLTNDEKEKEVLTSHMLPPMLVGGFITVTIVSVVLAGIFVGFL</sequence>